<evidence type="ECO:0000259" key="17">
    <source>
        <dbReference type="Pfam" id="PF17846"/>
    </source>
</evidence>
<feature type="transmembrane region" description="Helical" evidence="15">
    <location>
        <begin position="27"/>
        <end position="52"/>
    </location>
</feature>
<dbReference type="STRING" id="756982.G1XLW3"/>
<comment type="function">
    <text evidence="13">Possesses 5'-&gt;3' exoribonuclease activity. May promote termination of transcription by RNA polymerase II.</text>
</comment>
<feature type="compositionally biased region" description="Gly residues" evidence="14">
    <location>
        <begin position="973"/>
        <end position="984"/>
    </location>
</feature>
<dbReference type="RefSeq" id="XP_011125475.1">
    <property type="nucleotide sequence ID" value="XM_011127173.1"/>
</dbReference>
<dbReference type="GO" id="GO:0004534">
    <property type="term" value="F:5'-3' RNA exonuclease activity"/>
    <property type="evidence" value="ECO:0007669"/>
    <property type="project" value="UniProtKB-UniRule"/>
</dbReference>
<dbReference type="GO" id="GO:0006353">
    <property type="term" value="P:DNA-templated transcription termination"/>
    <property type="evidence" value="ECO:0007669"/>
    <property type="project" value="UniProtKB-KW"/>
</dbReference>
<evidence type="ECO:0000256" key="9">
    <source>
        <dbReference type="ARBA" id="ARBA00023015"/>
    </source>
</evidence>
<comment type="subcellular location">
    <subcellularLocation>
        <location evidence="1">Nucleus</location>
    </subcellularLocation>
</comment>
<dbReference type="GO" id="GO:0003723">
    <property type="term" value="F:RNA binding"/>
    <property type="evidence" value="ECO:0007669"/>
    <property type="project" value="TreeGrafter"/>
</dbReference>
<dbReference type="AlphaFoldDB" id="G1XLW3"/>
<evidence type="ECO:0000256" key="10">
    <source>
        <dbReference type="ARBA" id="ARBA00023163"/>
    </source>
</evidence>
<dbReference type="Pfam" id="PF17846">
    <property type="entry name" value="XRN_M"/>
    <property type="match status" value="1"/>
</dbReference>
<comment type="caution">
    <text evidence="18">The sequence shown here is derived from an EMBL/GenBank/DDBJ whole genome shotgun (WGS) entry which is preliminary data.</text>
</comment>
<feature type="compositionally biased region" description="Gly residues" evidence="14">
    <location>
        <begin position="1007"/>
        <end position="1022"/>
    </location>
</feature>
<evidence type="ECO:0000313" key="19">
    <source>
        <dbReference type="Proteomes" id="UP000008784"/>
    </source>
</evidence>
<name>G1XLW3_ARTOA</name>
<dbReference type="PANTHER" id="PTHR12341:SF41">
    <property type="entry name" value="5'-3' EXORIBONUCLEASE 2"/>
    <property type="match status" value="1"/>
</dbReference>
<feature type="compositionally biased region" description="Gly residues" evidence="14">
    <location>
        <begin position="1077"/>
        <end position="1094"/>
    </location>
</feature>
<dbReference type="Gene3D" id="1.25.40.1050">
    <property type="match status" value="1"/>
</dbReference>
<dbReference type="GO" id="GO:0006397">
    <property type="term" value="P:mRNA processing"/>
    <property type="evidence" value="ECO:0007669"/>
    <property type="project" value="UniProtKB-UniRule"/>
</dbReference>
<keyword evidence="10" id="KW-0804">Transcription</keyword>
<keyword evidence="15" id="KW-0812">Transmembrane</keyword>
<reference evidence="18 19" key="1">
    <citation type="journal article" date="2011" name="PLoS Pathog.">
        <title>Genomic and proteomic analyses of the fungus Arthrobotrys oligospora provide insights into nematode-trap formation.</title>
        <authorList>
            <person name="Yang J."/>
            <person name="Wang L."/>
            <person name="Ji X."/>
            <person name="Feng Y."/>
            <person name="Li X."/>
            <person name="Zou C."/>
            <person name="Xu J."/>
            <person name="Ren Y."/>
            <person name="Mi Q."/>
            <person name="Wu J."/>
            <person name="Liu S."/>
            <person name="Liu Y."/>
            <person name="Huang X."/>
            <person name="Wang H."/>
            <person name="Niu X."/>
            <person name="Li J."/>
            <person name="Liang L."/>
            <person name="Luo Y."/>
            <person name="Ji K."/>
            <person name="Zhou W."/>
            <person name="Yu Z."/>
            <person name="Li G."/>
            <person name="Liu Y."/>
            <person name="Li L."/>
            <person name="Qiao M."/>
            <person name="Feng L."/>
            <person name="Zhang K.-Q."/>
        </authorList>
    </citation>
    <scope>NUCLEOTIDE SEQUENCE [LARGE SCALE GENOMIC DNA]</scope>
    <source>
        <strain evidence="19">ATCC 24927 / CBS 115.81 / DSM 1491</strain>
    </source>
</reference>
<feature type="region of interest" description="Disordered" evidence="14">
    <location>
        <begin position="455"/>
        <end position="510"/>
    </location>
</feature>
<evidence type="ECO:0000256" key="8">
    <source>
        <dbReference type="ARBA" id="ARBA00022839"/>
    </source>
</evidence>
<organism evidence="18 19">
    <name type="scientific">Arthrobotrys oligospora (strain ATCC 24927 / CBS 115.81 / DSM 1491)</name>
    <name type="common">Nematode-trapping fungus</name>
    <name type="synonym">Didymozoophaga oligospora</name>
    <dbReference type="NCBI Taxonomy" id="756982"/>
    <lineage>
        <taxon>Eukaryota</taxon>
        <taxon>Fungi</taxon>
        <taxon>Dikarya</taxon>
        <taxon>Ascomycota</taxon>
        <taxon>Pezizomycotina</taxon>
        <taxon>Orbiliomycetes</taxon>
        <taxon>Orbiliales</taxon>
        <taxon>Orbiliaceae</taxon>
        <taxon>Orbilia</taxon>
        <taxon>Orbilia oligospora</taxon>
    </lineage>
</organism>
<dbReference type="InterPro" id="IPR004859">
    <property type="entry name" value="Xrn1_N"/>
</dbReference>
<dbReference type="CDD" id="cd18673">
    <property type="entry name" value="PIN_XRN1-2-like"/>
    <property type="match status" value="1"/>
</dbReference>
<dbReference type="OMA" id="ITHDMVV"/>
<evidence type="ECO:0000256" key="11">
    <source>
        <dbReference type="ARBA" id="ARBA00023242"/>
    </source>
</evidence>
<evidence type="ECO:0000256" key="3">
    <source>
        <dbReference type="ARBA" id="ARBA00022472"/>
    </source>
</evidence>
<dbReference type="FunFam" id="3.40.50.12390:FF:000005">
    <property type="entry name" value="5'-3' exoribonuclease 2"/>
    <property type="match status" value="1"/>
</dbReference>
<feature type="compositionally biased region" description="Low complexity" evidence="14">
    <location>
        <begin position="962"/>
        <end position="972"/>
    </location>
</feature>
<dbReference type="Proteomes" id="UP000008784">
    <property type="component" value="Unassembled WGS sequence"/>
</dbReference>
<dbReference type="Pfam" id="PF03159">
    <property type="entry name" value="XRN_N"/>
    <property type="match status" value="1"/>
</dbReference>
<evidence type="ECO:0000256" key="13">
    <source>
        <dbReference type="PIRNR" id="PIRNR037239"/>
    </source>
</evidence>
<dbReference type="Gene3D" id="3.40.50.12390">
    <property type="match status" value="2"/>
</dbReference>
<dbReference type="InterPro" id="IPR017151">
    <property type="entry name" value="Xrn2/3/4"/>
</dbReference>
<feature type="region of interest" description="Disordered" evidence="14">
    <location>
        <begin position="550"/>
        <end position="602"/>
    </location>
</feature>
<keyword evidence="4" id="KW-0698">rRNA processing</keyword>
<dbReference type="PANTHER" id="PTHR12341">
    <property type="entry name" value="5'-&gt;3' EXORIBONUCLEASE"/>
    <property type="match status" value="1"/>
</dbReference>
<dbReference type="GO" id="GO:0180037">
    <property type="term" value="P:rapid tRNA decay"/>
    <property type="evidence" value="ECO:0007669"/>
    <property type="project" value="EnsemblFungi"/>
</dbReference>
<evidence type="ECO:0000256" key="2">
    <source>
        <dbReference type="ARBA" id="ARBA00006994"/>
    </source>
</evidence>
<dbReference type="GeneID" id="22896452"/>
<keyword evidence="3" id="KW-0806">Transcription termination</keyword>
<feature type="domain" description="Xrn1 N-terminal" evidence="16">
    <location>
        <begin position="47"/>
        <end position="299"/>
    </location>
</feature>
<evidence type="ECO:0000256" key="4">
    <source>
        <dbReference type="ARBA" id="ARBA00022552"/>
    </source>
</evidence>
<keyword evidence="15" id="KW-1133">Transmembrane helix</keyword>
<dbReference type="GO" id="GO:0000956">
    <property type="term" value="P:nuclear-transcribed mRNA catabolic process"/>
    <property type="evidence" value="ECO:0007669"/>
    <property type="project" value="EnsemblFungi"/>
</dbReference>
<evidence type="ECO:0000256" key="1">
    <source>
        <dbReference type="ARBA" id="ARBA00004123"/>
    </source>
</evidence>
<accession>G1XLW3</accession>
<keyword evidence="8 13" id="KW-0269">Exonuclease</keyword>
<proteinExistence type="inferred from homology"/>
<dbReference type="InterPro" id="IPR027073">
    <property type="entry name" value="5_3_exoribonuclease"/>
</dbReference>
<feature type="compositionally biased region" description="Low complexity" evidence="14">
    <location>
        <begin position="985"/>
        <end position="1006"/>
    </location>
</feature>
<dbReference type="GO" id="GO:0051984">
    <property type="term" value="P:positive regulation of chromosome segregation"/>
    <property type="evidence" value="ECO:0007669"/>
    <property type="project" value="EnsemblFungi"/>
</dbReference>
<sequence length="1102" mass="123377">MFNASELSDWFRRPISLRLVTNLSPTFFTTTIIIIIIIIIGIAPSLSVPAFFRWLSQKYPKIISPVLEALPQEIDGHEIPVDTTGPNPNGEELDNLYLDMNGIVHPCSHPEDRPPPETEQEMMLEVFRYTERVVAMVRPRKVLMMAVDGVAPRAKMNQQRSRRFRSAQEAKEKEEQVAEFVKLLASKGTDIDSNLQKKGWDSNAITPGTPFMDILSIALKYWVAHKLNTDPGWAKLKIIISDSSVPGEGEHKIMEFVRGQRSHPEHDPNTRHVIYGLDADLIMLGLATHEPHFRVLREDVFAQDSKPRVCKICNQKGHRAEECTGKAREKEGEFDEKSKANPRKPFIWLDVGILREYLAVELHVPGLSFQWDLERAIDDWVFLCFFVGNDFLPHFPSLEIRDAGIDTLTSIWRENLAAMKGFVTTDGNVNLERAQFILDGLAKQEDAIFRKRRQVEERREANAKRRKLQEEANNNSGNDKVSVHRGKSERIPTAHPANIPLFAPNDHSDKTKQLNHDVVVNRAEIRTANYANKSAAAALKAQLLQNTITTNPSTDEQPAETEAQPETEGASVLGKRKLDTMQADSGNQTPIEAAPGEGNADTVKLWEPGYRDRYYEQKFGRPPSDTNFRREVANAYVEGLCWVLLYYFQGCPSWTWYYPYHYAPFAQDFENIGELKINFTLGKPFKPFEQLMGVLPAASKHNIPKAFWPLMTEENSEIIDFYPEDFPIDLNGKKFAWQGVAILPFIDETRLLDAMNKIYPQIPAEEKERNEMGNELLLFSESHPLYDELACQFFSKRAVDGDHELDPRLSEGLSGGVRKDPNFIPRSTVSFPFTNVKSDIYGDIEDDQSMSVIYLLPEKKNLHKSMLLRGVVLKTPALTEGDKDVILNKQQGNGNRYGGGYLDRSNSGRGRGGRHHYNNPIAPPSGVRGPTLPAGYTLPDQQGRGGGQGWTPPGNQSFDFRYGQGYQQPQQGYGNGQYGGGSSGSSGYQSYGNNQGYSGSQSHNRQGGSGGGYQGGGGGGYERGYNDRNNYGGGGNSGYQDDRRGSYERGGGGERRDYNSNNQHDRRPPQQDRRGGYRGGGRGGHGQGGGGGYNRGNNSWMG</sequence>
<feature type="compositionally biased region" description="Basic and acidic residues" evidence="14">
    <location>
        <begin position="1040"/>
        <end position="1075"/>
    </location>
</feature>
<feature type="domain" description="Xrn1 helical" evidence="17">
    <location>
        <begin position="370"/>
        <end position="882"/>
    </location>
</feature>
<keyword evidence="19" id="KW-1185">Reference proteome</keyword>
<protein>
    <recommendedName>
        <fullName evidence="13">5'-3' exoribonuclease</fullName>
        <ecNumber evidence="13">3.1.13.-</ecNumber>
    </recommendedName>
</protein>
<dbReference type="HOGENOM" id="CLU_006038_1_1_1"/>
<comment type="similarity">
    <text evidence="2 13">Belongs to the 5'-3' exonuclease family. XRN2/RAT1 subfamily.</text>
</comment>
<dbReference type="OrthoDB" id="28245at2759"/>
<evidence type="ECO:0000256" key="5">
    <source>
        <dbReference type="ARBA" id="ARBA00022664"/>
    </source>
</evidence>
<evidence type="ECO:0000313" key="18">
    <source>
        <dbReference type="EMBL" id="EGX45805.1"/>
    </source>
</evidence>
<keyword evidence="6 13" id="KW-0540">Nuclease</keyword>
<keyword evidence="9" id="KW-0805">Transcription regulation</keyword>
<feature type="region of interest" description="Disordered" evidence="14">
    <location>
        <begin position="886"/>
        <end position="1102"/>
    </location>
</feature>
<dbReference type="GO" id="GO:0005634">
    <property type="term" value="C:nucleus"/>
    <property type="evidence" value="ECO:0007669"/>
    <property type="project" value="UniProtKB-SubCell"/>
</dbReference>
<dbReference type="FunFam" id="3.40.50.12390:FF:000003">
    <property type="entry name" value="5'-3' exoribonuclease"/>
    <property type="match status" value="1"/>
</dbReference>
<gene>
    <name evidence="18" type="ORF">AOL_s00117g10</name>
</gene>
<keyword evidence="11" id="KW-0539">Nucleus</keyword>
<dbReference type="PIRSF" id="PIRSF037239">
    <property type="entry name" value="Exonuclease_Xrn2"/>
    <property type="match status" value="1"/>
</dbReference>
<comment type="function">
    <text evidence="12">Possesses 5'-&gt;3' exoribonuclease activity. Required for the processing of nuclear mRNA and rRNA precursors. May promote the termination of transcription by RNA polymerase II. Essential for vegetative cell growth and chromosome segregation.</text>
</comment>
<evidence type="ECO:0000259" key="16">
    <source>
        <dbReference type="Pfam" id="PF03159"/>
    </source>
</evidence>
<dbReference type="FunFam" id="1.25.40.1050:FF:000002">
    <property type="entry name" value="5'-3' exoribonuclease"/>
    <property type="match status" value="1"/>
</dbReference>
<keyword evidence="15" id="KW-0472">Membrane</keyword>
<evidence type="ECO:0000256" key="6">
    <source>
        <dbReference type="ARBA" id="ARBA00022722"/>
    </source>
</evidence>
<dbReference type="GO" id="GO:0006364">
    <property type="term" value="P:rRNA processing"/>
    <property type="evidence" value="ECO:0007669"/>
    <property type="project" value="UniProtKB-KW"/>
</dbReference>
<evidence type="ECO:0000256" key="14">
    <source>
        <dbReference type="SAM" id="MobiDB-lite"/>
    </source>
</evidence>
<dbReference type="InterPro" id="IPR041412">
    <property type="entry name" value="Xrn1_helical"/>
</dbReference>
<dbReference type="InParanoid" id="G1XLW3"/>
<evidence type="ECO:0000256" key="15">
    <source>
        <dbReference type="SAM" id="Phobius"/>
    </source>
</evidence>
<dbReference type="EMBL" id="ADOT01000204">
    <property type="protein sequence ID" value="EGX45805.1"/>
    <property type="molecule type" value="Genomic_DNA"/>
</dbReference>
<evidence type="ECO:0000256" key="12">
    <source>
        <dbReference type="ARBA" id="ARBA00046137"/>
    </source>
</evidence>
<dbReference type="FunCoup" id="G1XLW3">
    <property type="interactions" value="1040"/>
</dbReference>
<dbReference type="EC" id="3.1.13.-" evidence="13"/>
<dbReference type="eggNOG" id="KOG2044">
    <property type="taxonomic scope" value="Eukaryota"/>
</dbReference>
<evidence type="ECO:0000256" key="7">
    <source>
        <dbReference type="ARBA" id="ARBA00022801"/>
    </source>
</evidence>
<keyword evidence="7 13" id="KW-0378">Hydrolase</keyword>
<keyword evidence="5 13" id="KW-0507">mRNA processing</keyword>